<evidence type="ECO:0000313" key="2">
    <source>
        <dbReference type="EMBL" id="RUT08945.1"/>
    </source>
</evidence>
<dbReference type="InterPro" id="IPR002716">
    <property type="entry name" value="PIN_dom"/>
</dbReference>
<gene>
    <name evidence="2" type="ORF">DSM106972_009980</name>
</gene>
<dbReference type="OrthoDB" id="286092at2"/>
<dbReference type="Gene3D" id="3.40.50.1010">
    <property type="entry name" value="5'-nuclease"/>
    <property type="match status" value="1"/>
</dbReference>
<proteinExistence type="predicted"/>
<dbReference type="RefSeq" id="WP_127079471.1">
    <property type="nucleotide sequence ID" value="NZ_RSCL01000002.1"/>
</dbReference>
<dbReference type="AlphaFoldDB" id="A0A433VSC5"/>
<feature type="domain" description="PIN" evidence="1">
    <location>
        <begin position="4"/>
        <end position="116"/>
    </location>
</feature>
<protein>
    <recommendedName>
        <fullName evidence="1">PIN domain-containing protein</fullName>
    </recommendedName>
</protein>
<keyword evidence="3" id="KW-1185">Reference proteome</keyword>
<comment type="caution">
    <text evidence="2">The sequence shown here is derived from an EMBL/GenBank/DDBJ whole genome shotgun (WGS) entry which is preliminary data.</text>
</comment>
<reference evidence="2" key="1">
    <citation type="submission" date="2018-12" db="EMBL/GenBank/DDBJ databases">
        <authorList>
            <person name="Will S."/>
            <person name="Neumann-Schaal M."/>
            <person name="Henke P."/>
        </authorList>
    </citation>
    <scope>NUCLEOTIDE SEQUENCE</scope>
    <source>
        <strain evidence="2">PCC 7102</strain>
    </source>
</reference>
<organism evidence="2 3">
    <name type="scientific">Dulcicalothrix desertica PCC 7102</name>
    <dbReference type="NCBI Taxonomy" id="232991"/>
    <lineage>
        <taxon>Bacteria</taxon>
        <taxon>Bacillati</taxon>
        <taxon>Cyanobacteriota</taxon>
        <taxon>Cyanophyceae</taxon>
        <taxon>Nostocales</taxon>
        <taxon>Calotrichaceae</taxon>
        <taxon>Dulcicalothrix</taxon>
    </lineage>
</organism>
<dbReference type="EMBL" id="RSCL01000002">
    <property type="protein sequence ID" value="RUT08945.1"/>
    <property type="molecule type" value="Genomic_DNA"/>
</dbReference>
<name>A0A433VSC5_9CYAN</name>
<evidence type="ECO:0000313" key="3">
    <source>
        <dbReference type="Proteomes" id="UP000271624"/>
    </source>
</evidence>
<dbReference type="CDD" id="cd18682">
    <property type="entry name" value="PIN_VapC-like"/>
    <property type="match status" value="1"/>
</dbReference>
<dbReference type="Pfam" id="PF01850">
    <property type="entry name" value="PIN"/>
    <property type="match status" value="1"/>
</dbReference>
<dbReference type="SUPFAM" id="SSF88723">
    <property type="entry name" value="PIN domain-like"/>
    <property type="match status" value="1"/>
</dbReference>
<dbReference type="Proteomes" id="UP000271624">
    <property type="component" value="Unassembled WGS sequence"/>
</dbReference>
<accession>A0A433VSC5</accession>
<sequence>MSEVVLDASAVLALLKQETGSEQVATYIPQAAISSVNYSEVVAKLADAGVPELTVQKILGNLNLEVIAFDLEQAIKAGMLRPLTKIIGLSFGDRACLGLGLFLSQPVITADRQWQNLNLGIDIQVIR</sequence>
<dbReference type="InterPro" id="IPR029060">
    <property type="entry name" value="PIN-like_dom_sf"/>
</dbReference>
<evidence type="ECO:0000259" key="1">
    <source>
        <dbReference type="Pfam" id="PF01850"/>
    </source>
</evidence>
<reference evidence="2" key="2">
    <citation type="journal article" date="2019" name="Genome Biol. Evol.">
        <title>Day and night: Metabolic profiles and evolutionary relationships of six axenic non-marine cyanobacteria.</title>
        <authorList>
            <person name="Will S.E."/>
            <person name="Henke P."/>
            <person name="Boedeker C."/>
            <person name="Huang S."/>
            <person name="Brinkmann H."/>
            <person name="Rohde M."/>
            <person name="Jarek M."/>
            <person name="Friedl T."/>
            <person name="Seufert S."/>
            <person name="Schumacher M."/>
            <person name="Overmann J."/>
            <person name="Neumann-Schaal M."/>
            <person name="Petersen J."/>
        </authorList>
    </citation>
    <scope>NUCLEOTIDE SEQUENCE [LARGE SCALE GENOMIC DNA]</scope>
    <source>
        <strain evidence="2">PCC 7102</strain>
    </source>
</reference>